<evidence type="ECO:0000313" key="4">
    <source>
        <dbReference type="EMBL" id="MBI5129123.1"/>
    </source>
</evidence>
<dbReference type="InterPro" id="IPR016181">
    <property type="entry name" value="Acyl_CoA_acyltransferase"/>
</dbReference>
<dbReference type="Proteomes" id="UP000782519">
    <property type="component" value="Unassembled WGS sequence"/>
</dbReference>
<comment type="caution">
    <text evidence="4">The sequence shown here is derived from an EMBL/GenBank/DDBJ whole genome shotgun (WGS) entry which is preliminary data.</text>
</comment>
<gene>
    <name evidence="4" type="ORF">HZA66_06755</name>
</gene>
<keyword evidence="1" id="KW-1277">Toxin-antitoxin system</keyword>
<dbReference type="SUPFAM" id="SSF55729">
    <property type="entry name" value="Acyl-CoA N-acyltransferases (Nat)"/>
    <property type="match status" value="1"/>
</dbReference>
<reference evidence="4" key="1">
    <citation type="submission" date="2020-07" db="EMBL/GenBank/DDBJ databases">
        <title>Huge and variable diversity of episymbiotic CPR bacteria and DPANN archaea in groundwater ecosystems.</title>
        <authorList>
            <person name="He C.Y."/>
            <person name="Keren R."/>
            <person name="Whittaker M."/>
            <person name="Farag I.F."/>
            <person name="Doudna J."/>
            <person name="Cate J.H.D."/>
            <person name="Banfield J.F."/>
        </authorList>
    </citation>
    <scope>NUCLEOTIDE SEQUENCE</scope>
    <source>
        <strain evidence="4">NC_groundwater_1818_Pr3_B-0.1um_66_35</strain>
    </source>
</reference>
<dbReference type="EMBL" id="JACRJB010000018">
    <property type="protein sequence ID" value="MBI5129123.1"/>
    <property type="molecule type" value="Genomic_DNA"/>
</dbReference>
<dbReference type="PANTHER" id="PTHR36449:SF1">
    <property type="entry name" value="ACETYLTRANSFERASE"/>
    <property type="match status" value="1"/>
</dbReference>
<proteinExistence type="predicted"/>
<dbReference type="AlphaFoldDB" id="A0A933RZ53"/>
<accession>A0A933RZ53</accession>
<sequence>MTPIEAPLSAPARLTATHDLSRFNSGTPALDDWLRNHALASEGRSARTYVVCRGHVVVGYYCIATGSVERRALPPKLKRDRGLPHQIPVAIIGRLARDGSCKGIGLGPDLLQIALVRILSASRIVGVRAVLVHAVDDKAAAFWKAHDFIECPIGSRTFFLPVETIQQAL</sequence>
<dbReference type="Gene3D" id="3.40.630.30">
    <property type="match status" value="1"/>
</dbReference>
<evidence type="ECO:0000313" key="5">
    <source>
        <dbReference type="Proteomes" id="UP000782519"/>
    </source>
</evidence>
<evidence type="ECO:0000256" key="2">
    <source>
        <dbReference type="ARBA" id="ARBA00022679"/>
    </source>
</evidence>
<keyword evidence="3" id="KW-0012">Acyltransferase</keyword>
<organism evidence="4 5">
    <name type="scientific">Rhodopseudomonas palustris</name>
    <dbReference type="NCBI Taxonomy" id="1076"/>
    <lineage>
        <taxon>Bacteria</taxon>
        <taxon>Pseudomonadati</taxon>
        <taxon>Pseudomonadota</taxon>
        <taxon>Alphaproteobacteria</taxon>
        <taxon>Hyphomicrobiales</taxon>
        <taxon>Nitrobacteraceae</taxon>
        <taxon>Rhodopseudomonas</taxon>
    </lineage>
</organism>
<evidence type="ECO:0000256" key="3">
    <source>
        <dbReference type="ARBA" id="ARBA00023315"/>
    </source>
</evidence>
<name>A0A933RZ53_RHOPL</name>
<dbReference type="GO" id="GO:0016746">
    <property type="term" value="F:acyltransferase activity"/>
    <property type="evidence" value="ECO:0007669"/>
    <property type="project" value="UniProtKB-KW"/>
</dbReference>
<dbReference type="PANTHER" id="PTHR36449">
    <property type="entry name" value="ACETYLTRANSFERASE-RELATED"/>
    <property type="match status" value="1"/>
</dbReference>
<evidence type="ECO:0000256" key="1">
    <source>
        <dbReference type="ARBA" id="ARBA00022649"/>
    </source>
</evidence>
<keyword evidence="2" id="KW-0808">Transferase</keyword>
<protein>
    <submittedName>
        <fullName evidence="4">GNAT family N-acetyltransferase</fullName>
    </submittedName>
</protein>